<sequence>MAKNPRKRKHKGKNKKWQKKLEQKREKERKKKISRSSTTDTPSCKRSSDPSKMLKKFQSGKKFIKNLKPTLEEEIKDNNSEVWPKFLLKENIKDAHKHRPDHKEYDPSTLYIPPKALEEMTEYNRIYWGFKQQHFDKIVCFGTGLWYFVRYYDAEIVGRIIKKPLNLYFGGSGFSIKEKDYYFDLITKNGYKIVVVDQIETSEMMRKRVEEEWKENKKQVLKSEVCKREISHIYSRGTYSNPTAEKDTIFDTQNILVYHFIPETSKFGFTFFDITALKVHVGSFYDDAVLTKFRTLVSRIRPVEVLCAEEFRKSAMTNMLRLSPVSPTFNFIKKRSFASSSECVSLINDHLDFT</sequence>
<dbReference type="GO" id="GO:0005524">
    <property type="term" value="F:ATP binding"/>
    <property type="evidence" value="ECO:0007669"/>
    <property type="project" value="InterPro"/>
</dbReference>
<evidence type="ECO:0000313" key="4">
    <source>
        <dbReference type="EMBL" id="CAI2377674.1"/>
    </source>
</evidence>
<dbReference type="Gene3D" id="3.30.420.110">
    <property type="entry name" value="MutS, connector domain"/>
    <property type="match status" value="1"/>
</dbReference>
<evidence type="ECO:0000313" key="5">
    <source>
        <dbReference type="Proteomes" id="UP001295684"/>
    </source>
</evidence>
<dbReference type="Gene3D" id="3.40.1170.10">
    <property type="entry name" value="DNA repair protein MutS, domain I"/>
    <property type="match status" value="1"/>
</dbReference>
<dbReference type="Pfam" id="PF01624">
    <property type="entry name" value="MutS_I"/>
    <property type="match status" value="1"/>
</dbReference>
<dbReference type="GO" id="GO:0030983">
    <property type="term" value="F:mismatched DNA binding"/>
    <property type="evidence" value="ECO:0007669"/>
    <property type="project" value="InterPro"/>
</dbReference>
<feature type="compositionally biased region" description="Polar residues" evidence="1">
    <location>
        <begin position="35"/>
        <end position="45"/>
    </location>
</feature>
<feature type="domain" description="DNA mismatch repair protein MutS connector" evidence="3">
    <location>
        <begin position="263"/>
        <end position="325"/>
    </location>
</feature>
<dbReference type="AlphaFoldDB" id="A0AAD2D1P8"/>
<evidence type="ECO:0000256" key="1">
    <source>
        <dbReference type="SAM" id="MobiDB-lite"/>
    </source>
</evidence>
<dbReference type="InterPro" id="IPR016151">
    <property type="entry name" value="DNA_mismatch_repair_MutS_N"/>
</dbReference>
<feature type="compositionally biased region" description="Basic residues" evidence="1">
    <location>
        <begin position="1"/>
        <end position="18"/>
    </location>
</feature>
<dbReference type="Pfam" id="PF05188">
    <property type="entry name" value="MutS_II"/>
    <property type="match status" value="1"/>
</dbReference>
<organism evidence="4 5">
    <name type="scientific">Euplotes crassus</name>
    <dbReference type="NCBI Taxonomy" id="5936"/>
    <lineage>
        <taxon>Eukaryota</taxon>
        <taxon>Sar</taxon>
        <taxon>Alveolata</taxon>
        <taxon>Ciliophora</taxon>
        <taxon>Intramacronucleata</taxon>
        <taxon>Spirotrichea</taxon>
        <taxon>Hypotrichia</taxon>
        <taxon>Euplotida</taxon>
        <taxon>Euplotidae</taxon>
        <taxon>Moneuplotes</taxon>
    </lineage>
</organism>
<proteinExistence type="predicted"/>
<keyword evidence="5" id="KW-1185">Reference proteome</keyword>
<name>A0AAD2D1P8_EUPCR</name>
<dbReference type="InterPro" id="IPR036678">
    <property type="entry name" value="MutS_con_dom_sf"/>
</dbReference>
<comment type="caution">
    <text evidence="4">The sequence shown here is derived from an EMBL/GenBank/DDBJ whole genome shotgun (WGS) entry which is preliminary data.</text>
</comment>
<feature type="domain" description="DNA mismatch repair protein MutS-like N-terminal" evidence="2">
    <location>
        <begin position="124"/>
        <end position="240"/>
    </location>
</feature>
<evidence type="ECO:0000259" key="2">
    <source>
        <dbReference type="Pfam" id="PF01624"/>
    </source>
</evidence>
<protein>
    <submittedName>
        <fullName evidence="4">Uncharacterized protein</fullName>
    </submittedName>
</protein>
<dbReference type="InterPro" id="IPR007860">
    <property type="entry name" value="DNA_mmatch_repair_MutS_con_dom"/>
</dbReference>
<gene>
    <name evidence="4" type="ORF">ECRASSUSDP1_LOCUS19062</name>
</gene>
<dbReference type="GO" id="GO:0006298">
    <property type="term" value="P:mismatch repair"/>
    <property type="evidence" value="ECO:0007669"/>
    <property type="project" value="InterPro"/>
</dbReference>
<evidence type="ECO:0000259" key="3">
    <source>
        <dbReference type="Pfam" id="PF05188"/>
    </source>
</evidence>
<feature type="region of interest" description="Disordered" evidence="1">
    <location>
        <begin position="1"/>
        <end position="52"/>
    </location>
</feature>
<dbReference type="Proteomes" id="UP001295684">
    <property type="component" value="Unassembled WGS sequence"/>
</dbReference>
<accession>A0AAD2D1P8</accession>
<dbReference type="SUPFAM" id="SSF55271">
    <property type="entry name" value="DNA repair protein MutS, domain I"/>
    <property type="match status" value="1"/>
</dbReference>
<dbReference type="EMBL" id="CAMPGE010019330">
    <property type="protein sequence ID" value="CAI2377674.1"/>
    <property type="molecule type" value="Genomic_DNA"/>
</dbReference>
<dbReference type="InterPro" id="IPR007695">
    <property type="entry name" value="DNA_mismatch_repair_MutS-lik_N"/>
</dbReference>
<reference evidence="4" key="1">
    <citation type="submission" date="2023-07" db="EMBL/GenBank/DDBJ databases">
        <authorList>
            <consortium name="AG Swart"/>
            <person name="Singh M."/>
            <person name="Singh A."/>
            <person name="Seah K."/>
            <person name="Emmerich C."/>
        </authorList>
    </citation>
    <scope>NUCLEOTIDE SEQUENCE</scope>
    <source>
        <strain evidence="4">DP1</strain>
    </source>
</reference>